<dbReference type="EMBL" id="GBXM01078242">
    <property type="protein sequence ID" value="JAH30335.1"/>
    <property type="molecule type" value="Transcribed_RNA"/>
</dbReference>
<name>A0A0E9RPL0_ANGAN</name>
<evidence type="ECO:0000313" key="1">
    <source>
        <dbReference type="EMBL" id="JAH30335.1"/>
    </source>
</evidence>
<dbReference type="AlphaFoldDB" id="A0A0E9RPL0"/>
<organism evidence="1">
    <name type="scientific">Anguilla anguilla</name>
    <name type="common">European freshwater eel</name>
    <name type="synonym">Muraena anguilla</name>
    <dbReference type="NCBI Taxonomy" id="7936"/>
    <lineage>
        <taxon>Eukaryota</taxon>
        <taxon>Metazoa</taxon>
        <taxon>Chordata</taxon>
        <taxon>Craniata</taxon>
        <taxon>Vertebrata</taxon>
        <taxon>Euteleostomi</taxon>
        <taxon>Actinopterygii</taxon>
        <taxon>Neopterygii</taxon>
        <taxon>Teleostei</taxon>
        <taxon>Anguilliformes</taxon>
        <taxon>Anguillidae</taxon>
        <taxon>Anguilla</taxon>
    </lineage>
</organism>
<sequence length="47" mass="5483">MFFFCTNNLRFAVEKLTCGCSADFQLLIKCISIHFGFYYVEITAIYT</sequence>
<protein>
    <submittedName>
        <fullName evidence="1">Uncharacterized protein</fullName>
    </submittedName>
</protein>
<accession>A0A0E9RPL0</accession>
<reference evidence="1" key="2">
    <citation type="journal article" date="2015" name="Fish Shellfish Immunol.">
        <title>Early steps in the European eel (Anguilla anguilla)-Vibrio vulnificus interaction in the gills: Role of the RtxA13 toxin.</title>
        <authorList>
            <person name="Callol A."/>
            <person name="Pajuelo D."/>
            <person name="Ebbesson L."/>
            <person name="Teles M."/>
            <person name="MacKenzie S."/>
            <person name="Amaro C."/>
        </authorList>
    </citation>
    <scope>NUCLEOTIDE SEQUENCE</scope>
</reference>
<proteinExistence type="predicted"/>
<reference evidence="1" key="1">
    <citation type="submission" date="2014-11" db="EMBL/GenBank/DDBJ databases">
        <authorList>
            <person name="Amaro Gonzalez C."/>
        </authorList>
    </citation>
    <scope>NUCLEOTIDE SEQUENCE</scope>
</reference>